<keyword evidence="3" id="KW-1185">Reference proteome</keyword>
<evidence type="ECO:0000256" key="1">
    <source>
        <dbReference type="SAM" id="MobiDB-lite"/>
    </source>
</evidence>
<protein>
    <recommendedName>
        <fullName evidence="4">Reverse transcriptase domain-containing protein</fullName>
    </recommendedName>
</protein>
<feature type="region of interest" description="Disordered" evidence="1">
    <location>
        <begin position="380"/>
        <end position="405"/>
    </location>
</feature>
<feature type="compositionally biased region" description="Basic and acidic residues" evidence="1">
    <location>
        <begin position="174"/>
        <end position="184"/>
    </location>
</feature>
<accession>A0A8J6HI93</accession>
<dbReference type="Proteomes" id="UP000719412">
    <property type="component" value="Unassembled WGS sequence"/>
</dbReference>
<dbReference type="AlphaFoldDB" id="A0A8J6HI93"/>
<comment type="caution">
    <text evidence="2">The sequence shown here is derived from an EMBL/GenBank/DDBJ whole genome shotgun (WGS) entry which is preliminary data.</text>
</comment>
<feature type="compositionally biased region" description="Basic and acidic residues" evidence="1">
    <location>
        <begin position="203"/>
        <end position="215"/>
    </location>
</feature>
<dbReference type="SUPFAM" id="SSF56219">
    <property type="entry name" value="DNase I-like"/>
    <property type="match status" value="1"/>
</dbReference>
<evidence type="ECO:0000313" key="3">
    <source>
        <dbReference type="Proteomes" id="UP000719412"/>
    </source>
</evidence>
<proteinExistence type="predicted"/>
<feature type="region of interest" description="Disordered" evidence="1">
    <location>
        <begin position="160"/>
        <end position="228"/>
    </location>
</feature>
<sequence>MSQYYLTLVTVPVPVSGLLGRVRHGRPKSGRRGNLRWRAGRVGHLRLDGTGASTGLTQKISGWRVNDNVTLSDHLPISFQIGVKKELKAPRANSTGWWWQEERRESLIGKARGHLKALPDSNPKNIVEAIQRACNCTLKGKFSSGRRPVYWWTSEEEEARRNPLSPIRTQGSVKKPEDANKNDKGGGMGETCGRSRRKPVGRRLQDCHRKDDTFRHRSRSHGTRSESCFHKDARLPEELQAVTQSLRLKEAPGPDMIQPEDVRTLVREVPEVFLEVMNACLRTGTIPKMWKVARLILLPKGKSGREGRKFRRACHLDTLGKLLEHLIRARLVNNLEERGRLRRSNEGGEEKRFANAGTWGRKNYCALVLIDVENAFNSAPVRSSRMGGRPETEEERRNTEPGTQQYFSREQLKERQMQERQTRWESTEKGIWTRQLLPKIAEWTGRNHGKRTTQALTGHVCFAGFLHKIGEENSPKCWFCDAELDDVEHALFLHERWDRARLQLLRETTERSTRENFEAIHLRSKEDWETVSNYARKILRAKEDFEREREKLR</sequence>
<dbReference type="PANTHER" id="PTHR19446">
    <property type="entry name" value="REVERSE TRANSCRIPTASES"/>
    <property type="match status" value="1"/>
</dbReference>
<gene>
    <name evidence="2" type="ORF">GEV33_008205</name>
</gene>
<dbReference type="EMBL" id="JABDTM020024143">
    <property type="protein sequence ID" value="KAH0814586.1"/>
    <property type="molecule type" value="Genomic_DNA"/>
</dbReference>
<reference evidence="2" key="2">
    <citation type="submission" date="2021-08" db="EMBL/GenBank/DDBJ databases">
        <authorList>
            <person name="Eriksson T."/>
        </authorList>
    </citation>
    <scope>NUCLEOTIDE SEQUENCE</scope>
    <source>
        <strain evidence="2">Stoneville</strain>
        <tissue evidence="2">Whole head</tissue>
    </source>
</reference>
<evidence type="ECO:0008006" key="4">
    <source>
        <dbReference type="Google" id="ProtNLM"/>
    </source>
</evidence>
<organism evidence="2 3">
    <name type="scientific">Tenebrio molitor</name>
    <name type="common">Yellow mealworm beetle</name>
    <dbReference type="NCBI Taxonomy" id="7067"/>
    <lineage>
        <taxon>Eukaryota</taxon>
        <taxon>Metazoa</taxon>
        <taxon>Ecdysozoa</taxon>
        <taxon>Arthropoda</taxon>
        <taxon>Hexapoda</taxon>
        <taxon>Insecta</taxon>
        <taxon>Pterygota</taxon>
        <taxon>Neoptera</taxon>
        <taxon>Endopterygota</taxon>
        <taxon>Coleoptera</taxon>
        <taxon>Polyphaga</taxon>
        <taxon>Cucujiformia</taxon>
        <taxon>Tenebrionidae</taxon>
        <taxon>Tenebrio</taxon>
    </lineage>
</organism>
<name>A0A8J6HI93_TENMO</name>
<feature type="compositionally biased region" description="Basic and acidic residues" evidence="1">
    <location>
        <begin position="388"/>
        <end position="399"/>
    </location>
</feature>
<evidence type="ECO:0000313" key="2">
    <source>
        <dbReference type="EMBL" id="KAH0814586.1"/>
    </source>
</evidence>
<dbReference type="InterPro" id="IPR036691">
    <property type="entry name" value="Endo/exonu/phosph_ase_sf"/>
</dbReference>
<reference evidence="2" key="1">
    <citation type="journal article" date="2020" name="J Insects Food Feed">
        <title>The yellow mealworm (Tenebrio molitor) genome: a resource for the emerging insects as food and feed industry.</title>
        <authorList>
            <person name="Eriksson T."/>
            <person name="Andere A."/>
            <person name="Kelstrup H."/>
            <person name="Emery V."/>
            <person name="Picard C."/>
        </authorList>
    </citation>
    <scope>NUCLEOTIDE SEQUENCE</scope>
    <source>
        <strain evidence="2">Stoneville</strain>
        <tissue evidence="2">Whole head</tissue>
    </source>
</reference>